<dbReference type="SMART" id="SM00448">
    <property type="entry name" value="REC"/>
    <property type="match status" value="1"/>
</dbReference>
<evidence type="ECO:0000313" key="10">
    <source>
        <dbReference type="Proteomes" id="UP001055153"/>
    </source>
</evidence>
<dbReference type="Proteomes" id="UP001055153">
    <property type="component" value="Unassembled WGS sequence"/>
</dbReference>
<dbReference type="InterPro" id="IPR036097">
    <property type="entry name" value="HisK_dim/P_sf"/>
</dbReference>
<dbReference type="SUPFAM" id="SSF47384">
    <property type="entry name" value="Homodimeric domain of signal transducing histidine kinase"/>
    <property type="match status" value="1"/>
</dbReference>
<proteinExistence type="predicted"/>
<evidence type="ECO:0000259" key="8">
    <source>
        <dbReference type="PROSITE" id="PS50110"/>
    </source>
</evidence>
<evidence type="ECO:0000256" key="2">
    <source>
        <dbReference type="ARBA" id="ARBA00012438"/>
    </source>
</evidence>
<keyword evidence="4" id="KW-0805">Transcription regulation</keyword>
<dbReference type="Gene3D" id="1.10.287.130">
    <property type="match status" value="1"/>
</dbReference>
<keyword evidence="7" id="KW-1133">Transmembrane helix</keyword>
<keyword evidence="3 6" id="KW-0597">Phosphoprotein</keyword>
<evidence type="ECO:0000256" key="1">
    <source>
        <dbReference type="ARBA" id="ARBA00000085"/>
    </source>
</evidence>
<evidence type="ECO:0000256" key="7">
    <source>
        <dbReference type="SAM" id="Phobius"/>
    </source>
</evidence>
<keyword evidence="7" id="KW-0812">Transmembrane</keyword>
<dbReference type="CDD" id="cd00082">
    <property type="entry name" value="HisKA"/>
    <property type="match status" value="1"/>
</dbReference>
<dbReference type="PANTHER" id="PTHR44591:SF3">
    <property type="entry name" value="RESPONSE REGULATORY DOMAIN-CONTAINING PROTEIN"/>
    <property type="match status" value="1"/>
</dbReference>
<feature type="transmembrane region" description="Helical" evidence="7">
    <location>
        <begin position="20"/>
        <end position="40"/>
    </location>
</feature>
<evidence type="ECO:0000256" key="5">
    <source>
        <dbReference type="ARBA" id="ARBA00023163"/>
    </source>
</evidence>
<reference evidence="9" key="2">
    <citation type="submission" date="2021-08" db="EMBL/GenBank/DDBJ databases">
        <authorList>
            <person name="Tani A."/>
            <person name="Ola A."/>
            <person name="Ogura Y."/>
            <person name="Katsura K."/>
            <person name="Hayashi T."/>
        </authorList>
    </citation>
    <scope>NUCLEOTIDE SEQUENCE</scope>
    <source>
        <strain evidence="9">DSM 17168</strain>
    </source>
</reference>
<dbReference type="EMBL" id="BPQQ01000058">
    <property type="protein sequence ID" value="GJE02565.1"/>
    <property type="molecule type" value="Genomic_DNA"/>
</dbReference>
<accession>A0ABQ4SH68</accession>
<protein>
    <recommendedName>
        <fullName evidence="2">histidine kinase</fullName>
        <ecNumber evidence="2">2.7.13.3</ecNumber>
    </recommendedName>
</protein>
<feature type="modified residue" description="4-aspartylphosphate" evidence="6">
    <location>
        <position position="766"/>
    </location>
</feature>
<dbReference type="InterPro" id="IPR003661">
    <property type="entry name" value="HisK_dim/P_dom"/>
</dbReference>
<dbReference type="SMART" id="SM00388">
    <property type="entry name" value="HisKA"/>
    <property type="match status" value="1"/>
</dbReference>
<gene>
    <name evidence="9" type="primary">rssB_4</name>
    <name evidence="9" type="ORF">GMJLKIPL_4514</name>
</gene>
<keyword evidence="10" id="KW-1185">Reference proteome</keyword>
<comment type="caution">
    <text evidence="9">The sequence shown here is derived from an EMBL/GenBank/DDBJ whole genome shotgun (WGS) entry which is preliminary data.</text>
</comment>
<evidence type="ECO:0000256" key="6">
    <source>
        <dbReference type="PROSITE-ProRule" id="PRU00169"/>
    </source>
</evidence>
<dbReference type="Gene3D" id="3.30.450.20">
    <property type="entry name" value="PAS domain"/>
    <property type="match status" value="1"/>
</dbReference>
<dbReference type="Gene3D" id="3.40.50.2300">
    <property type="match status" value="1"/>
</dbReference>
<feature type="domain" description="Response regulatory" evidence="8">
    <location>
        <begin position="716"/>
        <end position="826"/>
    </location>
</feature>
<sequence>MLDSWPDSWRIPLRLANAAQLGGVAAAAFGLAWFGLAVSAGPDPEAGARRAAHGLARAYAAAIDQDLNRIEADARTLALLLGPARPGRAEIDAAALLRDWIRLKPGYRDAVLFSADGAVTAASDPRRRPASLRPQAALLRARNVQVAVMSGQDAGQDPGLAERPFDLLVTFGTPGQSDGLALGIGPAFFDEIAERVRRASEAAGEGAAFSVRGADGRLLAGAAIPEGEGASSLVRPAGPLASPGWTVTARVAADRLAPGALPPRPGPPAAALGLALVLAAAGLGYALAHRIARRLTQLAAAPAGLPDGAAGSRIRECDDLVRAVLDRTRSTACRLAGAETGLDRVQDRLHAFAAMSGWTCWEIDPAAQRVVWADRAPAGPGRGDLTADLAALRARIEPEDGALLDGAVAAAPADGLQDVVLRVRATPAEPAHRILVRVLGSPAPREGARRLHVLSRALPVPEEAPARPPAERRRNHVLRRVTDGIVHDVNDVLTVILASLGTLKRRHPLDGEQARYVETALAGALRGRALTRSMLAFVRNPDEPAAPEEGDASNEPPDCELPAVVASFVPFLQANVLHGTPVIDRVPARLPRLACSERILEMVLLNIALHFRDLGLQGFAIAAAEQQAEGGEGLGLAPGLYVRLLIASGRPVPGAVPPARAPTTLATAGALVARLRGGWRLRDDGSREGAFLAEIWLPALAGTADAAPALERAGLRVLLVEADSLVRGSVAAALAALGHDVAQAASAEHALRLLDERADYDAMIVDQAMPVMGGLQLAAAVVQRHPRIRIVLASPRGQRPAQARPFLHLEKPFRPEDLAAILGQADARVAA</sequence>
<name>A0ABQ4SH68_9HYPH</name>
<evidence type="ECO:0000256" key="3">
    <source>
        <dbReference type="ARBA" id="ARBA00022553"/>
    </source>
</evidence>
<dbReference type="RefSeq" id="WP_238239156.1">
    <property type="nucleotide sequence ID" value="NZ_BPQQ01000058.1"/>
</dbReference>
<organism evidence="9 10">
    <name type="scientific">Methylobacterium isbiliense</name>
    <dbReference type="NCBI Taxonomy" id="315478"/>
    <lineage>
        <taxon>Bacteria</taxon>
        <taxon>Pseudomonadati</taxon>
        <taxon>Pseudomonadota</taxon>
        <taxon>Alphaproteobacteria</taxon>
        <taxon>Hyphomicrobiales</taxon>
        <taxon>Methylobacteriaceae</taxon>
        <taxon>Methylobacterium</taxon>
    </lineage>
</organism>
<dbReference type="Pfam" id="PF00072">
    <property type="entry name" value="Response_reg"/>
    <property type="match status" value="1"/>
</dbReference>
<dbReference type="EC" id="2.7.13.3" evidence="2"/>
<reference evidence="9" key="1">
    <citation type="journal article" date="2021" name="Front. Microbiol.">
        <title>Comprehensive Comparative Genomics and Phenotyping of Methylobacterium Species.</title>
        <authorList>
            <person name="Alessa O."/>
            <person name="Ogura Y."/>
            <person name="Fujitani Y."/>
            <person name="Takami H."/>
            <person name="Hayashi T."/>
            <person name="Sahin N."/>
            <person name="Tani A."/>
        </authorList>
    </citation>
    <scope>NUCLEOTIDE SEQUENCE</scope>
    <source>
        <strain evidence="9">DSM 17168</strain>
    </source>
</reference>
<evidence type="ECO:0000256" key="4">
    <source>
        <dbReference type="ARBA" id="ARBA00023015"/>
    </source>
</evidence>
<dbReference type="InterPro" id="IPR001789">
    <property type="entry name" value="Sig_transdc_resp-reg_receiver"/>
</dbReference>
<dbReference type="SUPFAM" id="SSF52172">
    <property type="entry name" value="CheY-like"/>
    <property type="match status" value="1"/>
</dbReference>
<dbReference type="InterPro" id="IPR011006">
    <property type="entry name" value="CheY-like_superfamily"/>
</dbReference>
<comment type="catalytic activity">
    <reaction evidence="1">
        <text>ATP + protein L-histidine = ADP + protein N-phospho-L-histidine.</text>
        <dbReference type="EC" id="2.7.13.3"/>
    </reaction>
</comment>
<keyword evidence="7" id="KW-0472">Membrane</keyword>
<evidence type="ECO:0000313" key="9">
    <source>
        <dbReference type="EMBL" id="GJE02565.1"/>
    </source>
</evidence>
<dbReference type="PANTHER" id="PTHR44591">
    <property type="entry name" value="STRESS RESPONSE REGULATOR PROTEIN 1"/>
    <property type="match status" value="1"/>
</dbReference>
<dbReference type="InterPro" id="IPR050595">
    <property type="entry name" value="Bact_response_regulator"/>
</dbReference>
<keyword evidence="5" id="KW-0804">Transcription</keyword>
<dbReference type="PROSITE" id="PS50110">
    <property type="entry name" value="RESPONSE_REGULATORY"/>
    <property type="match status" value="1"/>
</dbReference>